<accession>A0A8B8BJZ4</accession>
<dbReference type="KEGG" id="cvn:111111154"/>
<protein>
    <submittedName>
        <fullName evidence="2">Uncharacterized protein LOC111111154</fullName>
    </submittedName>
</protein>
<keyword evidence="1" id="KW-1185">Reference proteome</keyword>
<reference evidence="2" key="1">
    <citation type="submission" date="2025-08" db="UniProtKB">
        <authorList>
            <consortium name="RefSeq"/>
        </authorList>
    </citation>
    <scope>IDENTIFICATION</scope>
    <source>
        <tissue evidence="2">Whole sample</tissue>
    </source>
</reference>
<dbReference type="GeneID" id="111111154"/>
<evidence type="ECO:0000313" key="2">
    <source>
        <dbReference type="RefSeq" id="XP_022303670.1"/>
    </source>
</evidence>
<evidence type="ECO:0000313" key="1">
    <source>
        <dbReference type="Proteomes" id="UP000694844"/>
    </source>
</evidence>
<organism evidence="1 2">
    <name type="scientific">Crassostrea virginica</name>
    <name type="common">Eastern oyster</name>
    <dbReference type="NCBI Taxonomy" id="6565"/>
    <lineage>
        <taxon>Eukaryota</taxon>
        <taxon>Metazoa</taxon>
        <taxon>Spiralia</taxon>
        <taxon>Lophotrochozoa</taxon>
        <taxon>Mollusca</taxon>
        <taxon>Bivalvia</taxon>
        <taxon>Autobranchia</taxon>
        <taxon>Pteriomorphia</taxon>
        <taxon>Ostreida</taxon>
        <taxon>Ostreoidea</taxon>
        <taxon>Ostreidae</taxon>
        <taxon>Crassostrea</taxon>
    </lineage>
</organism>
<dbReference type="RefSeq" id="XP_022303670.1">
    <property type="nucleotide sequence ID" value="XM_022447962.1"/>
</dbReference>
<sequence>MGSVVKPVKDKGPYQCHLQGYDSHHGFIAEISTLEMLNITDANCSKQSTKDTCTTSGDFDKDKDCLKESSKNTCTTAGDFEKGMYRAVTTGEFGTEVSDCLFVCVLFFAKLENVSITLRHQL</sequence>
<proteinExistence type="predicted"/>
<dbReference type="AlphaFoldDB" id="A0A8B8BJZ4"/>
<name>A0A8B8BJZ4_CRAVI</name>
<dbReference type="Proteomes" id="UP000694844">
    <property type="component" value="Chromosome 9"/>
</dbReference>
<gene>
    <name evidence="2" type="primary">LOC111111154</name>
</gene>